<organism evidence="9">
    <name type="scientific">Heterosigma akashiwo</name>
    <name type="common">Chromophytic alga</name>
    <name type="synonym">Heterosigma carterae</name>
    <dbReference type="NCBI Taxonomy" id="2829"/>
    <lineage>
        <taxon>Eukaryota</taxon>
        <taxon>Sar</taxon>
        <taxon>Stramenopiles</taxon>
        <taxon>Ochrophyta</taxon>
        <taxon>Raphidophyceae</taxon>
        <taxon>Chattonellales</taxon>
        <taxon>Chattonellaceae</taxon>
        <taxon>Heterosigma</taxon>
    </lineage>
</organism>
<dbReference type="GO" id="GO:0006355">
    <property type="term" value="P:regulation of DNA-templated transcription"/>
    <property type="evidence" value="ECO:0007669"/>
    <property type="project" value="InterPro"/>
</dbReference>
<evidence type="ECO:0000256" key="4">
    <source>
        <dbReference type="PROSITE-ProRule" id="PRU00108"/>
    </source>
</evidence>
<dbReference type="Gene3D" id="1.10.10.60">
    <property type="entry name" value="Homeodomain-like"/>
    <property type="match status" value="1"/>
</dbReference>
<dbReference type="Pfam" id="PF05920">
    <property type="entry name" value="Homeobox_KN"/>
    <property type="match status" value="1"/>
</dbReference>
<sequence length="425" mass="46359">MNDGAIIEKAGSSETSSSSDGNPPMKKALPDDALSILKSWLFSPEHVRYPFPTAEESKQLIASTGLTALQVKNWFTNARRRVWKRYCEEYNIVPAVHKERSNGARDKRSPNSSSSRSAGIKRKRATPFSSTAPAPVNRPHQDQKLVKEGTSLEGVDMVPELGFVRLDDPIFFSRDQVHPKLNSGHNIKPTNCFEDFPVAATRGLAANAAGFILDRTNMNTQPWEQQLQPLPQQSFPAHIPSQPHNNYSTFAAGDGVLQQPFLAQPLPAASSSLGPGCYPFSHQQQVPAHLQGMVHLTNQSPPLRSVGFAARPSPAISHFVGSSDHRNMASFHNPIGHSELNSNAGGQLNLNPGYIYDPSPGTSYKGKCLICNNLDQPQNTHVLNCGHTFHSECLNLATMFDSPGEQAKCPHCNAPSMPYSTGLPL</sequence>
<dbReference type="SMART" id="SM00389">
    <property type="entry name" value="HOX"/>
    <property type="match status" value="1"/>
</dbReference>
<dbReference type="InterPro" id="IPR001356">
    <property type="entry name" value="HD"/>
</dbReference>
<feature type="region of interest" description="Disordered" evidence="6">
    <location>
        <begin position="1"/>
        <end position="29"/>
    </location>
</feature>
<dbReference type="GO" id="GO:0008270">
    <property type="term" value="F:zinc ion binding"/>
    <property type="evidence" value="ECO:0007669"/>
    <property type="project" value="UniProtKB-KW"/>
</dbReference>
<dbReference type="InterPro" id="IPR009057">
    <property type="entry name" value="Homeodomain-like_sf"/>
</dbReference>
<dbReference type="PROSITE" id="PS50071">
    <property type="entry name" value="HOMEOBOX_2"/>
    <property type="match status" value="1"/>
</dbReference>
<dbReference type="GO" id="GO:0003677">
    <property type="term" value="F:DNA binding"/>
    <property type="evidence" value="ECO:0007669"/>
    <property type="project" value="UniProtKB-UniRule"/>
</dbReference>
<evidence type="ECO:0000256" key="3">
    <source>
        <dbReference type="ARBA" id="ARBA00023242"/>
    </source>
</evidence>
<evidence type="ECO:0000256" key="2">
    <source>
        <dbReference type="ARBA" id="ARBA00023155"/>
    </source>
</evidence>
<reference evidence="9" key="1">
    <citation type="submission" date="2021-01" db="EMBL/GenBank/DDBJ databases">
        <authorList>
            <person name="Corre E."/>
            <person name="Pelletier E."/>
            <person name="Niang G."/>
            <person name="Scheremetjew M."/>
            <person name="Finn R."/>
            <person name="Kale V."/>
            <person name="Holt S."/>
            <person name="Cochrane G."/>
            <person name="Meng A."/>
            <person name="Brown T."/>
            <person name="Cohen L."/>
        </authorList>
    </citation>
    <scope>NUCLEOTIDE SEQUENCE</scope>
    <source>
        <strain evidence="9">CCMP3107</strain>
    </source>
</reference>
<keyword evidence="3 4" id="KW-0539">Nucleus</keyword>
<proteinExistence type="predicted"/>
<dbReference type="Pfam" id="PF13639">
    <property type="entry name" value="zf-RING_2"/>
    <property type="match status" value="1"/>
</dbReference>
<comment type="subcellular location">
    <subcellularLocation>
        <location evidence="4">Nucleus</location>
    </subcellularLocation>
</comment>
<dbReference type="InterPro" id="IPR013083">
    <property type="entry name" value="Znf_RING/FYVE/PHD"/>
</dbReference>
<feature type="region of interest" description="Disordered" evidence="6">
    <location>
        <begin position="99"/>
        <end position="143"/>
    </location>
</feature>
<dbReference type="CDD" id="cd16448">
    <property type="entry name" value="RING-H2"/>
    <property type="match status" value="1"/>
</dbReference>
<feature type="domain" description="Homeobox" evidence="7">
    <location>
        <begin position="20"/>
        <end position="85"/>
    </location>
</feature>
<evidence type="ECO:0000256" key="6">
    <source>
        <dbReference type="SAM" id="MobiDB-lite"/>
    </source>
</evidence>
<dbReference type="GO" id="GO:0005634">
    <property type="term" value="C:nucleus"/>
    <property type="evidence" value="ECO:0007669"/>
    <property type="project" value="UniProtKB-SubCell"/>
</dbReference>
<keyword evidence="2 4" id="KW-0371">Homeobox</keyword>
<name>A0A7S3USP8_HETAK</name>
<evidence type="ECO:0000313" key="9">
    <source>
        <dbReference type="EMBL" id="CAE0621673.1"/>
    </source>
</evidence>
<gene>
    <name evidence="9" type="ORF">HAKA00212_LOCUS927</name>
</gene>
<dbReference type="InterPro" id="IPR050224">
    <property type="entry name" value="TALE_homeobox"/>
</dbReference>
<dbReference type="Gene3D" id="3.30.40.10">
    <property type="entry name" value="Zinc/RING finger domain, C3HC4 (zinc finger)"/>
    <property type="match status" value="1"/>
</dbReference>
<feature type="DNA-binding region" description="Homeobox" evidence="4">
    <location>
        <begin position="22"/>
        <end position="86"/>
    </location>
</feature>
<dbReference type="EMBL" id="HBIU01002620">
    <property type="protein sequence ID" value="CAE0621673.1"/>
    <property type="molecule type" value="Transcribed_RNA"/>
</dbReference>
<dbReference type="SUPFAM" id="SSF46689">
    <property type="entry name" value="Homeodomain-like"/>
    <property type="match status" value="1"/>
</dbReference>
<dbReference type="AlphaFoldDB" id="A0A7S3USP8"/>
<evidence type="ECO:0000256" key="5">
    <source>
        <dbReference type="PROSITE-ProRule" id="PRU00175"/>
    </source>
</evidence>
<protein>
    <submittedName>
        <fullName evidence="9">Uncharacterized protein</fullName>
    </submittedName>
</protein>
<dbReference type="InterPro" id="IPR008422">
    <property type="entry name" value="KN_HD"/>
</dbReference>
<dbReference type="PANTHER" id="PTHR11850">
    <property type="entry name" value="HOMEOBOX PROTEIN TRANSCRIPTION FACTORS"/>
    <property type="match status" value="1"/>
</dbReference>
<evidence type="ECO:0000259" key="7">
    <source>
        <dbReference type="PROSITE" id="PS50071"/>
    </source>
</evidence>
<keyword evidence="5" id="KW-0479">Metal-binding</keyword>
<evidence type="ECO:0000256" key="1">
    <source>
        <dbReference type="ARBA" id="ARBA00023125"/>
    </source>
</evidence>
<dbReference type="PROSITE" id="PS50089">
    <property type="entry name" value="ZF_RING_2"/>
    <property type="match status" value="1"/>
</dbReference>
<dbReference type="CDD" id="cd00086">
    <property type="entry name" value="homeodomain"/>
    <property type="match status" value="1"/>
</dbReference>
<dbReference type="SUPFAM" id="SSF57850">
    <property type="entry name" value="RING/U-box"/>
    <property type="match status" value="1"/>
</dbReference>
<dbReference type="SMART" id="SM00184">
    <property type="entry name" value="RING"/>
    <property type="match status" value="1"/>
</dbReference>
<accession>A0A7S3USP8</accession>
<evidence type="ECO:0000259" key="8">
    <source>
        <dbReference type="PROSITE" id="PS50089"/>
    </source>
</evidence>
<keyword evidence="5" id="KW-0862">Zinc</keyword>
<keyword evidence="1 4" id="KW-0238">DNA-binding</keyword>
<feature type="domain" description="RING-type" evidence="8">
    <location>
        <begin position="368"/>
        <end position="413"/>
    </location>
</feature>
<feature type="compositionally biased region" description="Basic and acidic residues" evidence="6">
    <location>
        <begin position="99"/>
        <end position="109"/>
    </location>
</feature>
<keyword evidence="5" id="KW-0863">Zinc-finger</keyword>
<dbReference type="InterPro" id="IPR001841">
    <property type="entry name" value="Znf_RING"/>
</dbReference>